<comment type="caution">
    <text evidence="1">The sequence shown here is derived from an EMBL/GenBank/DDBJ whole genome shotgun (WGS) entry which is preliminary data.</text>
</comment>
<keyword evidence="2" id="KW-1185">Reference proteome</keyword>
<feature type="non-terminal residue" evidence="1">
    <location>
        <position position="127"/>
    </location>
</feature>
<evidence type="ECO:0000313" key="1">
    <source>
        <dbReference type="EMBL" id="CAG8850731.1"/>
    </source>
</evidence>
<gene>
    <name evidence="1" type="ORF">GMARGA_LOCUS40366</name>
</gene>
<name>A0ABN7X9U5_GIGMA</name>
<evidence type="ECO:0000313" key="2">
    <source>
        <dbReference type="Proteomes" id="UP000789901"/>
    </source>
</evidence>
<sequence>MYELEVFLHHWQIELNSLTQHEHERVETGLKDIYTALVTIVVPKSLSEAVAAARRVKVGNYYGQHNAEVAKQIRIGSELSDFKKRIDEMALNYATLTGKIKDTPQSPEIRQVIVSFVFDAKRWDIYP</sequence>
<protein>
    <submittedName>
        <fullName evidence="1">37948_t:CDS:1</fullName>
    </submittedName>
</protein>
<proteinExistence type="predicted"/>
<dbReference type="EMBL" id="CAJVQB010102508">
    <property type="protein sequence ID" value="CAG8850731.1"/>
    <property type="molecule type" value="Genomic_DNA"/>
</dbReference>
<accession>A0ABN7X9U5</accession>
<reference evidence="1 2" key="1">
    <citation type="submission" date="2021-06" db="EMBL/GenBank/DDBJ databases">
        <authorList>
            <person name="Kallberg Y."/>
            <person name="Tangrot J."/>
            <person name="Rosling A."/>
        </authorList>
    </citation>
    <scope>NUCLEOTIDE SEQUENCE [LARGE SCALE GENOMIC DNA]</scope>
    <source>
        <strain evidence="1 2">120-4 pot B 10/14</strain>
    </source>
</reference>
<organism evidence="1 2">
    <name type="scientific">Gigaspora margarita</name>
    <dbReference type="NCBI Taxonomy" id="4874"/>
    <lineage>
        <taxon>Eukaryota</taxon>
        <taxon>Fungi</taxon>
        <taxon>Fungi incertae sedis</taxon>
        <taxon>Mucoromycota</taxon>
        <taxon>Glomeromycotina</taxon>
        <taxon>Glomeromycetes</taxon>
        <taxon>Diversisporales</taxon>
        <taxon>Gigasporaceae</taxon>
        <taxon>Gigaspora</taxon>
    </lineage>
</organism>
<dbReference type="Proteomes" id="UP000789901">
    <property type="component" value="Unassembled WGS sequence"/>
</dbReference>